<dbReference type="Gene3D" id="3.40.50.1000">
    <property type="entry name" value="HAD superfamily/HAD-like"/>
    <property type="match status" value="1"/>
</dbReference>
<name>A0ABW0P840_9HYPH</name>
<dbReference type="InterPro" id="IPR023214">
    <property type="entry name" value="HAD_sf"/>
</dbReference>
<dbReference type="InterPro" id="IPR023198">
    <property type="entry name" value="PGP-like_dom2"/>
</dbReference>
<evidence type="ECO:0000313" key="1">
    <source>
        <dbReference type="EMBL" id="MFC5508533.1"/>
    </source>
</evidence>
<keyword evidence="2" id="KW-1185">Reference proteome</keyword>
<dbReference type="RefSeq" id="WP_377817813.1">
    <property type="nucleotide sequence ID" value="NZ_JBHSLU010000096.1"/>
</dbReference>
<gene>
    <name evidence="1" type="ORF">ACFPN9_25140</name>
</gene>
<dbReference type="NCBIfam" id="TIGR01549">
    <property type="entry name" value="HAD-SF-IA-v1"/>
    <property type="match status" value="1"/>
</dbReference>
<dbReference type="Pfam" id="PF13419">
    <property type="entry name" value="HAD_2"/>
    <property type="match status" value="1"/>
</dbReference>
<organism evidence="1 2">
    <name type="scientific">Bosea massiliensis</name>
    <dbReference type="NCBI Taxonomy" id="151419"/>
    <lineage>
        <taxon>Bacteria</taxon>
        <taxon>Pseudomonadati</taxon>
        <taxon>Pseudomonadota</taxon>
        <taxon>Alphaproteobacteria</taxon>
        <taxon>Hyphomicrobiales</taxon>
        <taxon>Boseaceae</taxon>
        <taxon>Bosea</taxon>
    </lineage>
</organism>
<accession>A0ABW0P840</accession>
<dbReference type="EMBL" id="JBHSLU010000096">
    <property type="protein sequence ID" value="MFC5508533.1"/>
    <property type="molecule type" value="Genomic_DNA"/>
</dbReference>
<dbReference type="Proteomes" id="UP001596060">
    <property type="component" value="Unassembled WGS sequence"/>
</dbReference>
<dbReference type="GO" id="GO:0016787">
    <property type="term" value="F:hydrolase activity"/>
    <property type="evidence" value="ECO:0007669"/>
    <property type="project" value="UniProtKB-KW"/>
</dbReference>
<evidence type="ECO:0000313" key="2">
    <source>
        <dbReference type="Proteomes" id="UP001596060"/>
    </source>
</evidence>
<dbReference type="InterPro" id="IPR036412">
    <property type="entry name" value="HAD-like_sf"/>
</dbReference>
<dbReference type="InterPro" id="IPR041492">
    <property type="entry name" value="HAD_2"/>
</dbReference>
<dbReference type="PANTHER" id="PTHR43434">
    <property type="entry name" value="PHOSPHOGLYCOLATE PHOSPHATASE"/>
    <property type="match status" value="1"/>
</dbReference>
<keyword evidence="1" id="KW-0378">Hydrolase</keyword>
<sequence length="241" mass="25104">MDRDCDSRYSAAMDLILFDLDGTLINSEAILLAAQQETFARHGLAHPGREAGLGVVGLTLDIALMRLGGLTAPDAALAATYKEVFGEMRLQAQADAALDEPLFPGVSETLAALAGMPGVQLGIATGKSRRGADYIVERHGWQGLFATIQTADDAPSKPHPGMILRAMQETGAQPSRTAMVGDASFDIEMAVAAGVIPVAVSWGFQPVSTLVALGARHVLDRSTDLPGVLGLTKAVAADEAV</sequence>
<dbReference type="InterPro" id="IPR006439">
    <property type="entry name" value="HAD-SF_hydro_IA"/>
</dbReference>
<proteinExistence type="predicted"/>
<protein>
    <submittedName>
        <fullName evidence="1">HAD-IA family hydrolase</fullName>
    </submittedName>
</protein>
<comment type="caution">
    <text evidence="1">The sequence shown here is derived from an EMBL/GenBank/DDBJ whole genome shotgun (WGS) entry which is preliminary data.</text>
</comment>
<reference evidence="2" key="1">
    <citation type="journal article" date="2019" name="Int. J. Syst. Evol. Microbiol.">
        <title>The Global Catalogue of Microorganisms (GCM) 10K type strain sequencing project: providing services to taxonomists for standard genome sequencing and annotation.</title>
        <authorList>
            <consortium name="The Broad Institute Genomics Platform"/>
            <consortium name="The Broad Institute Genome Sequencing Center for Infectious Disease"/>
            <person name="Wu L."/>
            <person name="Ma J."/>
        </authorList>
    </citation>
    <scope>NUCLEOTIDE SEQUENCE [LARGE SCALE GENOMIC DNA]</scope>
    <source>
        <strain evidence="2">CCUG 43117</strain>
    </source>
</reference>
<dbReference type="InterPro" id="IPR050155">
    <property type="entry name" value="HAD-like_hydrolase_sf"/>
</dbReference>
<dbReference type="SFLD" id="SFLDS00003">
    <property type="entry name" value="Haloacid_Dehalogenase"/>
    <property type="match status" value="1"/>
</dbReference>
<dbReference type="SFLD" id="SFLDG01129">
    <property type="entry name" value="C1.5:_HAD__Beta-PGM__Phosphata"/>
    <property type="match status" value="1"/>
</dbReference>
<dbReference type="Gene3D" id="1.10.150.240">
    <property type="entry name" value="Putative phosphatase, domain 2"/>
    <property type="match status" value="1"/>
</dbReference>
<dbReference type="PANTHER" id="PTHR43434:SF24">
    <property type="entry name" value="HYDROLASE-RELATED"/>
    <property type="match status" value="1"/>
</dbReference>
<dbReference type="SUPFAM" id="SSF56784">
    <property type="entry name" value="HAD-like"/>
    <property type="match status" value="1"/>
</dbReference>